<organism evidence="4 5">
    <name type="scientific">Lentisphaera araneosa HTCC2155</name>
    <dbReference type="NCBI Taxonomy" id="313628"/>
    <lineage>
        <taxon>Bacteria</taxon>
        <taxon>Pseudomonadati</taxon>
        <taxon>Lentisphaerota</taxon>
        <taxon>Lentisphaeria</taxon>
        <taxon>Lentisphaerales</taxon>
        <taxon>Lentisphaeraceae</taxon>
        <taxon>Lentisphaera</taxon>
    </lineage>
</organism>
<feature type="domain" description="Cytochrome C Planctomycete-type" evidence="3">
    <location>
        <begin position="48"/>
        <end position="111"/>
    </location>
</feature>
<dbReference type="PANTHER" id="PTHR35889:SF3">
    <property type="entry name" value="F-BOX DOMAIN-CONTAINING PROTEIN"/>
    <property type="match status" value="1"/>
</dbReference>
<dbReference type="InterPro" id="IPR011444">
    <property type="entry name" value="DUF1549"/>
</dbReference>
<proteinExistence type="predicted"/>
<dbReference type="Gene3D" id="2.60.120.200">
    <property type="match status" value="1"/>
</dbReference>
<sequence>MNKLAYTALISATLIGSGCALFNNEDENKLPERVEFNEHIRPILSDKCFHCHGNDPETAEAGLLLNSFEAATKNLSKRREKYAVIPGHPEKSSLVERINTDDEDDIMPPPESHKTLSQYEKDLLAKWIEQGAEFQEHWSFTKIADQTPPEVNKEQWLNNDIDRYVLNKLEDKNLKPNKEATKEKLLRRLSFDTTGLPPSLEELDRFLKDNSADAYEKMVDHYLAQAAYGEHMGRFWLDAARYGDTHGLHLDNYREMWPYRDWVIEAFNKNMPFDQFSTEQLAGDLLPKPSLQQKIASGFNRCNVTTSEGGSIAEEYYVRYAVDRTSTTSTVWLGLTTGCAACHDHKFDPVSQKEFYEMTAFFNNITENAMDGNRKDTPPIIHVMNDQQKKKDLALEAKIAEAKKVVPHNPKDPNFLTWAQKAKTTKPAPAPNAKLALNFTEQTVDIKGKPVFTIDKGKNSLVLDKKAVLETTTKPDFEFNKPFSIGLWVYGEEFSGAIVSNMDNAQYTRGWDIWSTSGRIVLHVINEWPGNALKVETKKAPLKPKKWNHLFITSDGSGRAHGIKIYLNGRTQDFRTNNNNLSKTIKNKKPLYLGGRESQPGFKGKISDLQFFEKKLSPIQVTSAYGEYPIKHLLSPKKDKNAENKRVKELYSYYRSHVDEASLLADKQLRVAENKRNNFLKTIPTTMIMQERPTPRGAYVLDRGQYDQRKDKVEPAVPAFLPDLPKGPGNRLTFAKWLFLPDHPLTSRVTVNRFWQQLFGTGICKTSDDFGSQSEFPSHPQLLDHLAYKFMNEGWDVKKLMKYMLMSASYRQDSFVSDKKLEIDPYNRLISRGPRFRLDAEMIRDNALKSSGLLVEKIGGKSVKPYQPEGIWNAVAYSGSNTRHFKQESGEKLYRRSLYTFLKRTAPAPMMSNFDAPNRETCTVRRERTNTPLQALQLMNDVQYLEASRHLATKALQTQGDNNDKIKKAFRKVTSRFPNKEELIIMSEVLQAHHKHFEVNANEAKELIAHGESKVPKDIDSNELAAWTMLCSQLYNLDEAITKE</sequence>
<dbReference type="Pfam" id="PF07587">
    <property type="entry name" value="PSD1"/>
    <property type="match status" value="1"/>
</dbReference>
<dbReference type="InterPro" id="IPR011429">
    <property type="entry name" value="Cyt_c_Planctomycete-type"/>
</dbReference>
<dbReference type="STRING" id="313628.LNTAR_20138"/>
<evidence type="ECO:0000313" key="5">
    <source>
        <dbReference type="Proteomes" id="UP000004947"/>
    </source>
</evidence>
<accession>A6DKV0</accession>
<protein>
    <recommendedName>
        <fullName evidence="6">LamG-like jellyroll fold domain-containing protein</fullName>
    </recommendedName>
</protein>
<dbReference type="Pfam" id="PF07635">
    <property type="entry name" value="PSCyt1"/>
    <property type="match status" value="1"/>
</dbReference>
<dbReference type="InterPro" id="IPR022655">
    <property type="entry name" value="DUF1553"/>
</dbReference>
<dbReference type="InterPro" id="IPR013320">
    <property type="entry name" value="ConA-like_dom_sf"/>
</dbReference>
<dbReference type="Pfam" id="PF07583">
    <property type="entry name" value="PSCyt2"/>
    <property type="match status" value="1"/>
</dbReference>
<name>A6DKV0_9BACT</name>
<dbReference type="eggNOG" id="COG2010">
    <property type="taxonomic scope" value="Bacteria"/>
</dbReference>
<comment type="caution">
    <text evidence="4">The sequence shown here is derived from an EMBL/GenBank/DDBJ whole genome shotgun (WGS) entry which is preliminary data.</text>
</comment>
<evidence type="ECO:0000259" key="3">
    <source>
        <dbReference type="Pfam" id="PF07635"/>
    </source>
</evidence>
<dbReference type="AlphaFoldDB" id="A6DKV0"/>
<feature type="domain" description="DUF1549" evidence="1">
    <location>
        <begin position="161"/>
        <end position="366"/>
    </location>
</feature>
<evidence type="ECO:0000313" key="4">
    <source>
        <dbReference type="EMBL" id="EDM27552.1"/>
    </source>
</evidence>
<gene>
    <name evidence="4" type="ORF">LNTAR_20138</name>
</gene>
<feature type="domain" description="DUF1553" evidence="2">
    <location>
        <begin position="730"/>
        <end position="989"/>
    </location>
</feature>
<dbReference type="RefSeq" id="WP_007278512.1">
    <property type="nucleotide sequence ID" value="NZ_ABCK01000008.1"/>
</dbReference>
<evidence type="ECO:0000259" key="2">
    <source>
        <dbReference type="Pfam" id="PF07587"/>
    </source>
</evidence>
<dbReference type="EMBL" id="ABCK01000008">
    <property type="protein sequence ID" value="EDM27552.1"/>
    <property type="molecule type" value="Genomic_DNA"/>
</dbReference>
<dbReference type="OrthoDB" id="127107at2"/>
<keyword evidence="5" id="KW-1185">Reference proteome</keyword>
<dbReference type="SUPFAM" id="SSF49899">
    <property type="entry name" value="Concanavalin A-like lectins/glucanases"/>
    <property type="match status" value="1"/>
</dbReference>
<dbReference type="PROSITE" id="PS51257">
    <property type="entry name" value="PROKAR_LIPOPROTEIN"/>
    <property type="match status" value="1"/>
</dbReference>
<dbReference type="Pfam" id="PF13385">
    <property type="entry name" value="Laminin_G_3"/>
    <property type="match status" value="1"/>
</dbReference>
<dbReference type="Proteomes" id="UP000004947">
    <property type="component" value="Unassembled WGS sequence"/>
</dbReference>
<reference evidence="4 5" key="1">
    <citation type="journal article" date="2010" name="J. Bacteriol.">
        <title>Genome sequence of Lentisphaera araneosa HTCC2155T, the type species of the order Lentisphaerales in the phylum Lentisphaerae.</title>
        <authorList>
            <person name="Thrash J.C."/>
            <person name="Cho J.C."/>
            <person name="Vergin K.L."/>
            <person name="Morris R.M."/>
            <person name="Giovannoni S.J."/>
        </authorList>
    </citation>
    <scope>NUCLEOTIDE SEQUENCE [LARGE SCALE GENOMIC DNA]</scope>
    <source>
        <strain evidence="4 5">HTCC2155</strain>
    </source>
</reference>
<dbReference type="PANTHER" id="PTHR35889">
    <property type="entry name" value="CYCLOINULO-OLIGOSACCHARIDE FRUCTANOTRANSFERASE-RELATED"/>
    <property type="match status" value="1"/>
</dbReference>
<evidence type="ECO:0000259" key="1">
    <source>
        <dbReference type="Pfam" id="PF07583"/>
    </source>
</evidence>
<evidence type="ECO:0008006" key="6">
    <source>
        <dbReference type="Google" id="ProtNLM"/>
    </source>
</evidence>